<sequence length="349" mass="36908">MVQPSYSETWHVYEDGSGDAPTIQAAIDSASAGDDVLIHPGVYSDLHPDPWGDWNTIITMKDSIWIHSSDGPEVTILDAQDQGRVVVCWAEYAGNISSEAVVEGLTLTHGREGGYGAPGGGAINVEGSPSPDLCTPVFKGLHIVENNALSGAALEILFASPTISGCWIEGNFSSIDIIGTFDGTLTFRQNVVVNNTCSDFPLFRFHSNTAFIEGNTFAFNESGSYGGIIEHTGSGTYKNNIIAFNVGSGNASLEHLECSCNDVYGNLIDFGPFGVDGHISADPQFCDPDNGDFTLTASSPCLPGHHPDNTDCGLIGALPIGCPISSVPTPAPIPTTWGLLKLNSRENKR</sequence>
<dbReference type="Proteomes" id="UP000777784">
    <property type="component" value="Unassembled WGS sequence"/>
</dbReference>
<gene>
    <name evidence="1" type="ORF">KJ970_02490</name>
</gene>
<dbReference type="EMBL" id="JAHJDP010000018">
    <property type="protein sequence ID" value="MBU2689767.1"/>
    <property type="molecule type" value="Genomic_DNA"/>
</dbReference>
<evidence type="ECO:0000313" key="1">
    <source>
        <dbReference type="EMBL" id="MBU2689767.1"/>
    </source>
</evidence>
<dbReference type="AlphaFoldDB" id="A0A948W2B5"/>
<protein>
    <submittedName>
        <fullName evidence="1">DUF5123 domain-containing protein</fullName>
    </submittedName>
</protein>
<proteinExistence type="predicted"/>
<name>A0A948W2B5_UNCEI</name>
<accession>A0A948W2B5</accession>
<organism evidence="1 2">
    <name type="scientific">Eiseniibacteriota bacterium</name>
    <dbReference type="NCBI Taxonomy" id="2212470"/>
    <lineage>
        <taxon>Bacteria</taxon>
        <taxon>Candidatus Eiseniibacteriota</taxon>
    </lineage>
</organism>
<evidence type="ECO:0000313" key="2">
    <source>
        <dbReference type="Proteomes" id="UP000777784"/>
    </source>
</evidence>
<comment type="caution">
    <text evidence="1">The sequence shown here is derived from an EMBL/GenBank/DDBJ whole genome shotgun (WGS) entry which is preliminary data.</text>
</comment>
<dbReference type="SUPFAM" id="SSF51126">
    <property type="entry name" value="Pectin lyase-like"/>
    <property type="match status" value="1"/>
</dbReference>
<reference evidence="1" key="1">
    <citation type="submission" date="2021-05" db="EMBL/GenBank/DDBJ databases">
        <title>Energy efficiency and biological interactions define the core microbiome of deep oligotrophic groundwater.</title>
        <authorList>
            <person name="Mehrshad M."/>
            <person name="Lopez-Fernandez M."/>
            <person name="Bell E."/>
            <person name="Bernier-Latmani R."/>
            <person name="Bertilsson S."/>
            <person name="Dopson M."/>
        </authorList>
    </citation>
    <scope>NUCLEOTIDE SEQUENCE</scope>
    <source>
        <strain evidence="1">Modern_marine.mb.64</strain>
    </source>
</reference>
<dbReference type="InterPro" id="IPR011050">
    <property type="entry name" value="Pectin_lyase_fold/virulence"/>
</dbReference>
<dbReference type="Gene3D" id="2.160.20.10">
    <property type="entry name" value="Single-stranded right-handed beta-helix, Pectin lyase-like"/>
    <property type="match status" value="1"/>
</dbReference>
<dbReference type="InterPro" id="IPR012334">
    <property type="entry name" value="Pectin_lyas_fold"/>
</dbReference>